<dbReference type="GeneID" id="77730889"/>
<comment type="caution">
    <text evidence="1">The sequence shown here is derived from an EMBL/GenBank/DDBJ whole genome shotgun (WGS) entry which is preliminary data.</text>
</comment>
<keyword evidence="2" id="KW-1185">Reference proteome</keyword>
<accession>A0AA38LY95</accession>
<gene>
    <name evidence="1" type="ORF">MKK02DRAFT_41736</name>
</gene>
<evidence type="ECO:0000313" key="2">
    <source>
        <dbReference type="Proteomes" id="UP001164286"/>
    </source>
</evidence>
<dbReference type="EMBL" id="JAKWFO010000002">
    <property type="protein sequence ID" value="KAI9638714.1"/>
    <property type="molecule type" value="Genomic_DNA"/>
</dbReference>
<dbReference type="AlphaFoldDB" id="A0AA38LY95"/>
<organism evidence="1 2">
    <name type="scientific">Dioszegia hungarica</name>
    <dbReference type="NCBI Taxonomy" id="4972"/>
    <lineage>
        <taxon>Eukaryota</taxon>
        <taxon>Fungi</taxon>
        <taxon>Dikarya</taxon>
        <taxon>Basidiomycota</taxon>
        <taxon>Agaricomycotina</taxon>
        <taxon>Tremellomycetes</taxon>
        <taxon>Tremellales</taxon>
        <taxon>Bulleribasidiaceae</taxon>
        <taxon>Dioszegia</taxon>
    </lineage>
</organism>
<name>A0AA38LY95_9TREE</name>
<protein>
    <submittedName>
        <fullName evidence="1">Uncharacterized protein</fullName>
    </submittedName>
</protein>
<reference evidence="1" key="1">
    <citation type="journal article" date="2022" name="G3 (Bethesda)">
        <title>High quality genome of the basidiomycete yeast Dioszegia hungarica PDD-24b-2 isolated from cloud water.</title>
        <authorList>
            <person name="Jarrige D."/>
            <person name="Haridas S."/>
            <person name="Bleykasten-Grosshans C."/>
            <person name="Joly M."/>
            <person name="Nadalig T."/>
            <person name="Sancelme M."/>
            <person name="Vuilleumier S."/>
            <person name="Grigoriev I.V."/>
            <person name="Amato P."/>
            <person name="Bringel F."/>
        </authorList>
    </citation>
    <scope>NUCLEOTIDE SEQUENCE</scope>
    <source>
        <strain evidence="1">PDD-24b-2</strain>
    </source>
</reference>
<proteinExistence type="predicted"/>
<dbReference type="Proteomes" id="UP001164286">
    <property type="component" value="Unassembled WGS sequence"/>
</dbReference>
<evidence type="ECO:0000313" key="1">
    <source>
        <dbReference type="EMBL" id="KAI9638714.1"/>
    </source>
</evidence>
<sequence length="234" mass="26289">MPLPSRAVSRLAPLSKHAAVIADADIPHIESVEWSGHDLRQQLVTRGVRLTSLDTKLPSSIHCRLYIIPAIGPWPLLPPTWTVLRANNITAYCNLADVQAYVLRTLRIALPYNYFLPLPHRCISATMELHRPETKEMTEARRYLCSVGGGADSAEGQYEWLVKGDPLLSTRLISPEASLHAKRDGFDPRKRIQGRTLLVHAEKGAAWSTLRVQGMGVMVEKDKRKDGRRSMQER</sequence>
<dbReference type="RefSeq" id="XP_052948491.1">
    <property type="nucleotide sequence ID" value="XM_053091684.1"/>
</dbReference>